<dbReference type="GO" id="GO:0000417">
    <property type="term" value="C:HIR complex"/>
    <property type="evidence" value="ECO:0007669"/>
    <property type="project" value="TreeGrafter"/>
</dbReference>
<feature type="compositionally biased region" description="Acidic residues" evidence="4">
    <location>
        <begin position="2058"/>
        <end position="2067"/>
    </location>
</feature>
<comment type="similarity">
    <text evidence="2">Belongs to the HIR3 family.</text>
</comment>
<protein>
    <submittedName>
        <fullName evidence="5">Histone transcription regulator 3</fullName>
    </submittedName>
</protein>
<dbReference type="EMBL" id="JAAAJA010000128">
    <property type="protein sequence ID" value="KAG0261307.1"/>
    <property type="molecule type" value="Genomic_DNA"/>
</dbReference>
<dbReference type="GO" id="GO:0031491">
    <property type="term" value="F:nucleosome binding"/>
    <property type="evidence" value="ECO:0007669"/>
    <property type="project" value="TreeGrafter"/>
</dbReference>
<evidence type="ECO:0000256" key="1">
    <source>
        <dbReference type="ARBA" id="ARBA00004123"/>
    </source>
</evidence>
<feature type="compositionally biased region" description="Basic and acidic residues" evidence="4">
    <location>
        <begin position="2017"/>
        <end position="2037"/>
    </location>
</feature>
<dbReference type="InterPro" id="IPR033053">
    <property type="entry name" value="Hir3/CABIN1"/>
</dbReference>
<accession>A0A9P6U5E8</accession>
<feature type="region of interest" description="Disordered" evidence="4">
    <location>
        <begin position="1876"/>
        <end position="2088"/>
    </location>
</feature>
<dbReference type="GO" id="GO:0005634">
    <property type="term" value="C:nucleus"/>
    <property type="evidence" value="ECO:0007669"/>
    <property type="project" value="UniProtKB-SubCell"/>
</dbReference>
<dbReference type="PANTHER" id="PTHR15502">
    <property type="entry name" value="CALCINEURIN-BINDING PROTEIN CABIN 1-RELATED"/>
    <property type="match status" value="1"/>
</dbReference>
<feature type="compositionally biased region" description="Polar residues" evidence="4">
    <location>
        <begin position="1764"/>
        <end position="1785"/>
    </location>
</feature>
<feature type="compositionally biased region" description="Low complexity" evidence="4">
    <location>
        <begin position="1878"/>
        <end position="1888"/>
    </location>
</feature>
<feature type="region of interest" description="Disordered" evidence="4">
    <location>
        <begin position="326"/>
        <end position="383"/>
    </location>
</feature>
<feature type="compositionally biased region" description="Polar residues" evidence="4">
    <location>
        <begin position="1935"/>
        <end position="1970"/>
    </location>
</feature>
<dbReference type="GO" id="GO:0006325">
    <property type="term" value="P:chromatin organization"/>
    <property type="evidence" value="ECO:0007669"/>
    <property type="project" value="InterPro"/>
</dbReference>
<proteinExistence type="inferred from homology"/>
<feature type="region of interest" description="Disordered" evidence="4">
    <location>
        <begin position="1764"/>
        <end position="1786"/>
    </location>
</feature>
<comment type="caution">
    <text evidence="5">The sequence shown here is derived from an EMBL/GenBank/DDBJ whole genome shotgun (WGS) entry which is preliminary data.</text>
</comment>
<feature type="region of interest" description="Disordered" evidence="4">
    <location>
        <begin position="1280"/>
        <end position="1341"/>
    </location>
</feature>
<organism evidence="5 6">
    <name type="scientific">Mortierella polycephala</name>
    <dbReference type="NCBI Taxonomy" id="41804"/>
    <lineage>
        <taxon>Eukaryota</taxon>
        <taxon>Fungi</taxon>
        <taxon>Fungi incertae sedis</taxon>
        <taxon>Mucoromycota</taxon>
        <taxon>Mortierellomycotina</taxon>
        <taxon>Mortierellomycetes</taxon>
        <taxon>Mortierellales</taxon>
        <taxon>Mortierellaceae</taxon>
        <taxon>Mortierella</taxon>
    </lineage>
</organism>
<dbReference type="PANTHER" id="PTHR15502:SF7">
    <property type="entry name" value="CALCINEURIN-BINDING PROTEIN CABIN-1"/>
    <property type="match status" value="1"/>
</dbReference>
<evidence type="ECO:0000256" key="3">
    <source>
        <dbReference type="ARBA" id="ARBA00023242"/>
    </source>
</evidence>
<evidence type="ECO:0000313" key="5">
    <source>
        <dbReference type="EMBL" id="KAG0261307.1"/>
    </source>
</evidence>
<dbReference type="Proteomes" id="UP000726737">
    <property type="component" value="Unassembled WGS sequence"/>
</dbReference>
<evidence type="ECO:0000313" key="6">
    <source>
        <dbReference type="Proteomes" id="UP000726737"/>
    </source>
</evidence>
<evidence type="ECO:0000256" key="2">
    <source>
        <dbReference type="ARBA" id="ARBA00007335"/>
    </source>
</evidence>
<name>A0A9P6U5E8_9FUNG</name>
<dbReference type="OrthoDB" id="77564at2759"/>
<reference evidence="5" key="1">
    <citation type="journal article" date="2020" name="Fungal Divers.">
        <title>Resolving the Mortierellaceae phylogeny through synthesis of multi-gene phylogenetics and phylogenomics.</title>
        <authorList>
            <person name="Vandepol N."/>
            <person name="Liber J."/>
            <person name="Desiro A."/>
            <person name="Na H."/>
            <person name="Kennedy M."/>
            <person name="Barry K."/>
            <person name="Grigoriev I.V."/>
            <person name="Miller A.N."/>
            <person name="O'Donnell K."/>
            <person name="Stajich J.E."/>
            <person name="Bonito G."/>
        </authorList>
    </citation>
    <scope>NUCLEOTIDE SEQUENCE</scope>
    <source>
        <strain evidence="5">KOD948</strain>
    </source>
</reference>
<dbReference type="InterPro" id="IPR011990">
    <property type="entry name" value="TPR-like_helical_dom_sf"/>
</dbReference>
<feature type="compositionally biased region" description="Low complexity" evidence="4">
    <location>
        <begin position="330"/>
        <end position="348"/>
    </location>
</feature>
<dbReference type="Gene3D" id="1.25.40.10">
    <property type="entry name" value="Tetratricopeptide repeat domain"/>
    <property type="match status" value="2"/>
</dbReference>
<comment type="subcellular location">
    <subcellularLocation>
        <location evidence="1">Nucleus</location>
    </subcellularLocation>
</comment>
<sequence>MIRFAVLNEEEQPKSKEEESVEIQAEKCLGIYESAIRLLQRGKHEESKSLFKNLVESDLLQKIDNDIAARGTPLRRLQYLVYTNYASILEQADDETRESALHYYLRAIAFDNSDNSLWIKVGTLAAEAKKFKLARYALECGLQQLASDESEHSMEDNVVLGAWSDQDLTPSQWACLETLCEVLYEIGDFVACEDYVQKALRISPYFARGIQLQDLIRNRSQYVQSQYNLDRKPLIVSLPPEKDSGKPKELLLDDLSWLSLGELLLAEYKSLLEAPETEFYNQRLVVRAQRLQDEDVEMAETPMSEEISCAPDTEAVMDVNTQPEATAQKDPLMPDSSDASAPPAVASDEAAEQGDKEATESEQNAAMKRKRKEVEERSGLRTSKRVRDKLDQFEVTKKKREEEEQETLAKYRIVLSKFGMDLEQGYIAGPEPDALEAVEIFPNGLSGLLSMFNKHLERPNALVQASTMDHIQQQKTNHFAIFTLEKTELPTESIFEDRATLLEFISRTNERNSGITEYLCEFVLILISGLTEPEDVSNWQRPWPTGLRPIVSNIVTMIGDQILEYLHQESRSNESIYELQERIKLELQLSMCEMYLDELIHTILLPFTFVSRKSKGSKKVDVEQLARLEKQFQRWLYLAGLGLEFPLSSLRNGKDFSNTASWIQAMALRFNWMLGRYAQYQGNATEAISRFDGCLQILSNNPTLSATLSNCKYDIYVDAARIQERLGRLKTHQYVLDAERLFSEKDFDAVLTRLEPIFLDTSTTHTPMPTSDEEDEVADPSLLSSIGGSLPERLGLMALLYKSCDALQYRTRQFRCVTRMYIALVENLVNMTTDKSDATEIWFLFSQIGQTLFLLRDTLQSSSLSELLSSLDCHELQKLVCCVLAIVRLGFVNVLHQDRLVDDGIKISCSDLLKNRPHLEQFNLVLVRVWVVLLLLLPGWIQDNTKSLEVDTADVMDHTMPKPMPLVAQPLEMRVLDVDAETVRRVLSQPLTTNSKTALGLYTCPSQELYMELIALVHDDFGIREICGIDNNQLIQLALKVSSPMQGGFYRKEENQCYYCFYGISLSVDGQYPIEHSSEPVDFDKKAAIEFFPLLERSLSDKVLHGQVRGDLKDAVDRVDEALGSPPYETYSILEMNRQLIDGLLASDIDFAEAIQVNSKSRLPTMQQPPSSKLPSVYRRIYAIQGKIFLAQFRNKAKNNQFKPLEDLQKAIDQFRTDLHINPDSWDSWYALATCYASLADENLVFSASDIRNNFSKITDLQKRAFHCFSQAVRLTPKRIHRSNGDFPGTQDSDDRPVGGSNAVHDGPVQDDEGSERATSVDTGSEGGSDGMSESGTGQGTDHEWYQKQAAFWFDFGNLVHGIMSKPMRMEAMRRSGGREVISDCGDPVTIMIPEPTEEQVYKFGAFCFKTSLRLNDLNWRTPLMLGKCIEKLSGNPTQVLALYRRAADLVPVRSGQPGNERIFEAAYKIISTMSKYLFSDKIQPSVVKSQMTKTLAKSKLCAADGESFIFEPPKEYLKSIEADPPSEVDVQKNEKLRAFRLLCEGLARIRHTDKRHWHHRPVYRQAWILYHVYHDVERAKVEMLSLFQIKSNLKTLVSSVWKPEFERSGKHFIYVGEYTKFLIVLAKETNDVETLNSLARKIRRAHGLLLELKEIWELLYDSYLCVLGDLVGPDPILAVAEVIPRTEFREKAAIYEAKMFEQEPRLPGLIVLQRLCELKKLNDKMAPEGQMSHLLAVCYSKLFVEVGGADLYPKELVRQLSGNMETSDTTAGSQLEPNNATTGDGVQVVDAEMEDVTPTKRLQGGDGEDSQEDVRLKMSKLTTETEDTPDGTTSGTIPIVVIDNKDATIDGQELAPESSARGQGTGTSAIVLSSITDAPSSPAPSGSGRDGDTASGMDVEPHMGDWKSRKKISAAELASRATTMCKAPPPSLKAPQSLQSKLAGPSSTPTSEDLSVSGPSAESGDTSMVSAPANDEAAHEGAQDNGEEAEKGNIPQERGEEMVQQETADNDTSRAGSDKETTESDKETNGSDKETAVPENADASVDENVKTTGGVEKEEEAQDEEDVGKGEEAQGEEEEREEDKSMS</sequence>
<keyword evidence="3" id="KW-0539">Nucleus</keyword>
<evidence type="ECO:0000256" key="4">
    <source>
        <dbReference type="SAM" id="MobiDB-lite"/>
    </source>
</evidence>
<gene>
    <name evidence="5" type="primary">HIR3</name>
    <name evidence="5" type="ORF">BG011_001133</name>
</gene>
<dbReference type="SUPFAM" id="SSF48452">
    <property type="entry name" value="TPR-like"/>
    <property type="match status" value="2"/>
</dbReference>
<keyword evidence="6" id="KW-1185">Reference proteome</keyword>